<gene>
    <name evidence="2" type="ORF">TTEB3V08_LOCUS7809</name>
</gene>
<dbReference type="AlphaFoldDB" id="A0A7R9NXI4"/>
<feature type="region of interest" description="Disordered" evidence="1">
    <location>
        <begin position="406"/>
        <end position="434"/>
    </location>
</feature>
<evidence type="ECO:0000256" key="1">
    <source>
        <dbReference type="SAM" id="MobiDB-lite"/>
    </source>
</evidence>
<reference evidence="2" key="1">
    <citation type="submission" date="2020-11" db="EMBL/GenBank/DDBJ databases">
        <authorList>
            <person name="Tran Van P."/>
        </authorList>
    </citation>
    <scope>NUCLEOTIDE SEQUENCE</scope>
</reference>
<organism evidence="2">
    <name type="scientific">Timema tahoe</name>
    <dbReference type="NCBI Taxonomy" id="61484"/>
    <lineage>
        <taxon>Eukaryota</taxon>
        <taxon>Metazoa</taxon>
        <taxon>Ecdysozoa</taxon>
        <taxon>Arthropoda</taxon>
        <taxon>Hexapoda</taxon>
        <taxon>Insecta</taxon>
        <taxon>Pterygota</taxon>
        <taxon>Neoptera</taxon>
        <taxon>Polyneoptera</taxon>
        <taxon>Phasmatodea</taxon>
        <taxon>Timematodea</taxon>
        <taxon>Timematoidea</taxon>
        <taxon>Timematidae</taxon>
        <taxon>Timema</taxon>
    </lineage>
</organism>
<feature type="compositionally biased region" description="Basic and acidic residues" evidence="1">
    <location>
        <begin position="117"/>
        <end position="269"/>
    </location>
</feature>
<sequence length="678" mass="75953">MRCGCGSSSIHIPSPTLSDQEAEDTADSLDIKPPQAAVAHHHKSSSRIKRDRDKHLERDQLRREHAHSGHNVKLESVSTHRKGRHHSRGEHREHREEKLREKRHHRQRHEAALAAARETKRERGRERERDREESIVSSRERGESMVSSRDRDESIVSTSRERGESMLSSRERGESMLSSRERGESMMSSRERGESIMSSRERGDSTMSSRERGESMQLTSRERGESTMSSSRERGESTMSSSRERGENTMSSSRERGETTMSSSRERGESNSPNALEDDELFLGFEVNEDPMRDIGERQDQGAANTESDMLAERGPDRPKLMRTGRRGRPTKIYQPAADRADQNLALNNDPPYAEKTLELIEIFHTNTLLWDVTIEDYKNRVKNRSKDKSGELVLADLRDRLLERRRNETERRSKHEAPPPLRETPREKEERELRRDRLLVAGQLRKHCGCKHRYQVNCENTPIDCEPPVQYSSWLSKEKGRRVCSGNVNRGGTEGCSGNVSRGGTEGCSGNVSRGGTEGCSGNVSRGGTEGCSGNVSRDGTEECSGNCPSREPIEAGVLFGAVYRDALVTDGSEDMDCGAVQAVERLGGAACASAEERDKGPTQQSLSPPPHHSTGPYPLHLTMPYVLRSLPPPPHHATCSEVHTPSTLLHLVFRSFQPLQLVLNDPCPSAIRSIPN</sequence>
<name>A0A7R9NXI4_9NEOP</name>
<evidence type="ECO:0000313" key="2">
    <source>
        <dbReference type="EMBL" id="CAD7459863.1"/>
    </source>
</evidence>
<feature type="region of interest" description="Disordered" evidence="1">
    <location>
        <begin position="298"/>
        <end position="326"/>
    </location>
</feature>
<feature type="compositionally biased region" description="Basic and acidic residues" evidence="1">
    <location>
        <begin position="311"/>
        <end position="320"/>
    </location>
</feature>
<feature type="compositionally biased region" description="Basic and acidic residues" evidence="1">
    <location>
        <begin position="48"/>
        <end position="67"/>
    </location>
</feature>
<dbReference type="EMBL" id="OE003190">
    <property type="protein sequence ID" value="CAD7459863.1"/>
    <property type="molecule type" value="Genomic_DNA"/>
</dbReference>
<feature type="compositionally biased region" description="Basic and acidic residues" evidence="1">
    <location>
        <begin position="90"/>
        <end position="100"/>
    </location>
</feature>
<feature type="region of interest" description="Disordered" evidence="1">
    <location>
        <begin position="594"/>
        <end position="622"/>
    </location>
</feature>
<accession>A0A7R9NXI4</accession>
<protein>
    <submittedName>
        <fullName evidence="2">Uncharacterized protein</fullName>
    </submittedName>
</protein>
<feature type="compositionally biased region" description="Basic residues" evidence="1">
    <location>
        <begin position="79"/>
        <end position="89"/>
    </location>
</feature>
<feature type="compositionally biased region" description="Polar residues" evidence="1">
    <location>
        <begin position="1"/>
        <end position="19"/>
    </location>
</feature>
<feature type="region of interest" description="Disordered" evidence="1">
    <location>
        <begin position="1"/>
        <end position="279"/>
    </location>
</feature>
<proteinExistence type="predicted"/>